<reference evidence="1 2" key="1">
    <citation type="submission" date="2023-11" db="EMBL/GenBank/DDBJ databases">
        <authorList>
            <person name="Panchal A.K."/>
            <person name="Meaney J.S."/>
            <person name="Karas B.J."/>
            <person name="diCenzo G.C."/>
        </authorList>
    </citation>
    <scope>NUCLEOTIDE SEQUENCE [LARGE SCALE GENOMIC DNA]</scope>
    <source>
        <strain evidence="1 2">NZP2235</strain>
    </source>
</reference>
<dbReference type="EMBL" id="CP139858">
    <property type="protein sequence ID" value="WQB96960.1"/>
    <property type="molecule type" value="Genomic_DNA"/>
</dbReference>
<dbReference type="Proteomes" id="UP001322481">
    <property type="component" value="Chromosome"/>
</dbReference>
<name>A0ABZ0VI86_9HYPH</name>
<keyword evidence="2" id="KW-1185">Reference proteome</keyword>
<evidence type="ECO:0000313" key="2">
    <source>
        <dbReference type="Proteomes" id="UP001322481"/>
    </source>
</evidence>
<evidence type="ECO:0000313" key="1">
    <source>
        <dbReference type="EMBL" id="WQB96960.1"/>
    </source>
</evidence>
<dbReference type="RefSeq" id="WP_169627230.1">
    <property type="nucleotide sequence ID" value="NZ_CP139858.1"/>
</dbReference>
<protein>
    <submittedName>
        <fullName evidence="1">Uncharacterized protein</fullName>
    </submittedName>
</protein>
<gene>
    <name evidence="1" type="ORF">U0R22_001058</name>
</gene>
<dbReference type="GeneID" id="66686588"/>
<accession>A0ABZ0VI86</accession>
<sequence>MIEAVDNAFDQLARIRPYHGELAQASVVEINWTSRPKALPRELHVSVNWAGLCRGRRHDKIGGQGGMQHRRV</sequence>
<proteinExistence type="predicted"/>
<organism evidence="1 2">
    <name type="scientific">Mesorhizobium huakuii</name>
    <dbReference type="NCBI Taxonomy" id="28104"/>
    <lineage>
        <taxon>Bacteria</taxon>
        <taxon>Pseudomonadati</taxon>
        <taxon>Pseudomonadota</taxon>
        <taxon>Alphaproteobacteria</taxon>
        <taxon>Hyphomicrobiales</taxon>
        <taxon>Phyllobacteriaceae</taxon>
        <taxon>Mesorhizobium</taxon>
    </lineage>
</organism>